<keyword evidence="2" id="KW-0597">Phosphoprotein</keyword>
<dbReference type="CDD" id="cd06170">
    <property type="entry name" value="LuxR_C_like"/>
    <property type="match status" value="1"/>
</dbReference>
<dbReference type="Pfam" id="PF00196">
    <property type="entry name" value="GerE"/>
    <property type="match status" value="1"/>
</dbReference>
<dbReference type="PRINTS" id="PR00038">
    <property type="entry name" value="HTHLUXR"/>
</dbReference>
<feature type="domain" description="HTH luxR-type" evidence="4">
    <location>
        <begin position="225"/>
        <end position="291"/>
    </location>
</feature>
<evidence type="ECO:0000256" key="1">
    <source>
        <dbReference type="ARBA" id="ARBA00023125"/>
    </source>
</evidence>
<gene>
    <name evidence="6" type="ORF">A2161_18345</name>
</gene>
<dbReference type="InterPro" id="IPR000792">
    <property type="entry name" value="Tscrpt_reg_LuxR_C"/>
</dbReference>
<evidence type="ECO:0000313" key="6">
    <source>
        <dbReference type="EMBL" id="OGL46745.1"/>
    </source>
</evidence>
<evidence type="ECO:0000259" key="4">
    <source>
        <dbReference type="PROSITE" id="PS50043"/>
    </source>
</evidence>
<dbReference type="InterPro" id="IPR016032">
    <property type="entry name" value="Sig_transdc_resp-reg_C-effctor"/>
</dbReference>
<dbReference type="GO" id="GO:0006355">
    <property type="term" value="P:regulation of DNA-templated transcription"/>
    <property type="evidence" value="ECO:0007669"/>
    <property type="project" value="InterPro"/>
</dbReference>
<dbReference type="Pfam" id="PF00072">
    <property type="entry name" value="Response_reg"/>
    <property type="match status" value="1"/>
</dbReference>
<dbReference type="InterPro" id="IPR001789">
    <property type="entry name" value="Sig_transdc_resp-reg_receiver"/>
</dbReference>
<dbReference type="Proteomes" id="UP000179266">
    <property type="component" value="Unassembled WGS sequence"/>
</dbReference>
<proteinExistence type="predicted"/>
<dbReference type="PROSITE" id="PS50110">
    <property type="entry name" value="RESPONSE_REGULATORY"/>
    <property type="match status" value="1"/>
</dbReference>
<evidence type="ECO:0000256" key="2">
    <source>
        <dbReference type="PROSITE-ProRule" id="PRU00169"/>
    </source>
</evidence>
<keyword evidence="1" id="KW-0238">DNA-binding</keyword>
<dbReference type="PROSITE" id="PS00622">
    <property type="entry name" value="HTH_LUXR_1"/>
    <property type="match status" value="1"/>
</dbReference>
<comment type="caution">
    <text evidence="6">The sequence shown here is derived from an EMBL/GenBank/DDBJ whole genome shotgun (WGS) entry which is preliminary data.</text>
</comment>
<dbReference type="GO" id="GO:0003677">
    <property type="term" value="F:DNA binding"/>
    <property type="evidence" value="ECO:0007669"/>
    <property type="project" value="UniProtKB-KW"/>
</dbReference>
<dbReference type="PANTHER" id="PTHR43214">
    <property type="entry name" value="TWO-COMPONENT RESPONSE REGULATOR"/>
    <property type="match status" value="1"/>
</dbReference>
<organism evidence="6 7">
    <name type="scientific">Candidatus Schekmanbacteria bacterium RBG_13_48_7</name>
    <dbReference type="NCBI Taxonomy" id="1817878"/>
    <lineage>
        <taxon>Bacteria</taxon>
        <taxon>Candidatus Schekmaniibacteriota</taxon>
    </lineage>
</organism>
<dbReference type="EMBL" id="MGDD01000115">
    <property type="protein sequence ID" value="OGL46745.1"/>
    <property type="molecule type" value="Genomic_DNA"/>
</dbReference>
<dbReference type="SMART" id="SM00448">
    <property type="entry name" value="REC"/>
    <property type="match status" value="1"/>
</dbReference>
<dbReference type="Gene3D" id="1.10.10.10">
    <property type="entry name" value="Winged helix-like DNA-binding domain superfamily/Winged helix DNA-binding domain"/>
    <property type="match status" value="1"/>
</dbReference>
<reference evidence="6 7" key="1">
    <citation type="journal article" date="2016" name="Nat. Commun.">
        <title>Thousands of microbial genomes shed light on interconnected biogeochemical processes in an aquifer system.</title>
        <authorList>
            <person name="Anantharaman K."/>
            <person name="Brown C.T."/>
            <person name="Hug L.A."/>
            <person name="Sharon I."/>
            <person name="Castelle C.J."/>
            <person name="Probst A.J."/>
            <person name="Thomas B.C."/>
            <person name="Singh A."/>
            <person name="Wilkins M.J."/>
            <person name="Karaoz U."/>
            <person name="Brodie E.L."/>
            <person name="Williams K.H."/>
            <person name="Hubbard S.S."/>
            <person name="Banfield J.F."/>
        </authorList>
    </citation>
    <scope>NUCLEOTIDE SEQUENCE [LARGE SCALE GENOMIC DNA]</scope>
</reference>
<feature type="coiled-coil region" evidence="3">
    <location>
        <begin position="129"/>
        <end position="174"/>
    </location>
</feature>
<dbReference type="InterPro" id="IPR039420">
    <property type="entry name" value="WalR-like"/>
</dbReference>
<feature type="modified residue" description="4-aspartylphosphate" evidence="2">
    <location>
        <position position="62"/>
    </location>
</feature>
<feature type="domain" description="Response regulatory" evidence="5">
    <location>
        <begin position="13"/>
        <end position="127"/>
    </location>
</feature>
<dbReference type="InterPro" id="IPR011006">
    <property type="entry name" value="CheY-like_superfamily"/>
</dbReference>
<dbReference type="SUPFAM" id="SSF52172">
    <property type="entry name" value="CheY-like"/>
    <property type="match status" value="1"/>
</dbReference>
<dbReference type="AlphaFoldDB" id="A0A1F7RYU6"/>
<dbReference type="SUPFAM" id="SSF46894">
    <property type="entry name" value="C-terminal effector domain of the bipartite response regulators"/>
    <property type="match status" value="1"/>
</dbReference>
<protein>
    <recommendedName>
        <fullName evidence="8">Response regulatory domain-containing protein</fullName>
    </recommendedName>
</protein>
<evidence type="ECO:0000259" key="5">
    <source>
        <dbReference type="PROSITE" id="PS50110"/>
    </source>
</evidence>
<dbReference type="Gene3D" id="3.40.50.2300">
    <property type="match status" value="1"/>
</dbReference>
<evidence type="ECO:0008006" key="8">
    <source>
        <dbReference type="Google" id="ProtNLM"/>
    </source>
</evidence>
<evidence type="ECO:0000313" key="7">
    <source>
        <dbReference type="Proteomes" id="UP000179266"/>
    </source>
</evidence>
<accession>A0A1F7RYU6</accession>
<name>A0A1F7RYU6_9BACT</name>
<dbReference type="InterPro" id="IPR036388">
    <property type="entry name" value="WH-like_DNA-bd_sf"/>
</dbReference>
<dbReference type="SMART" id="SM00421">
    <property type="entry name" value="HTH_LUXR"/>
    <property type="match status" value="1"/>
</dbReference>
<dbReference type="PROSITE" id="PS50043">
    <property type="entry name" value="HTH_LUXR_2"/>
    <property type="match status" value="1"/>
</dbReference>
<keyword evidence="3" id="KW-0175">Coiled coil</keyword>
<dbReference type="GO" id="GO:0000160">
    <property type="term" value="P:phosphorelay signal transduction system"/>
    <property type="evidence" value="ECO:0007669"/>
    <property type="project" value="InterPro"/>
</dbReference>
<evidence type="ECO:0000256" key="3">
    <source>
        <dbReference type="SAM" id="Coils"/>
    </source>
</evidence>
<dbReference type="CDD" id="cd00156">
    <property type="entry name" value="REC"/>
    <property type="match status" value="1"/>
</dbReference>
<sequence length="292" mass="33721">MKAKKVTETVQNTILIVDDERPIRQILRMILTKNNYYCITAGDARQAREHLELQNIDLILSDIQMPGESGIDLIRFVRSKYPDIAVIMVTVINEQNVIDDLLNLGIYGYIMKPFDEAQLLIQTGNAIRRKQLELKEKNYRTELENEINIRTKELQELNSALKVLLKKREEEKIEIEEIISSNLKRVVLPYLEKLNATLLNNEQREIVQIIENNINDIISPFVKNLSSSFLNLSPTELEVASLIKQGKCTKDIAGIMHVSLNTVLTHRFNLRSKLGIKNKKINLYSYLNSFKE</sequence>